<reference evidence="1" key="1">
    <citation type="submission" date="2014-11" db="EMBL/GenBank/DDBJ databases">
        <authorList>
            <person name="Amaro Gonzalez C."/>
        </authorList>
    </citation>
    <scope>NUCLEOTIDE SEQUENCE</scope>
</reference>
<sequence length="26" mass="2895">MSSIKLRNIATNSVQQYTNARVTDLA</sequence>
<protein>
    <submittedName>
        <fullName evidence="1">Uncharacterized protein</fullName>
    </submittedName>
</protein>
<accession>A0A0E9Q6R5</accession>
<name>A0A0E9Q6R5_ANGAN</name>
<evidence type="ECO:0000313" key="1">
    <source>
        <dbReference type="EMBL" id="JAH12434.1"/>
    </source>
</evidence>
<dbReference type="EMBL" id="GBXM01096143">
    <property type="protein sequence ID" value="JAH12434.1"/>
    <property type="molecule type" value="Transcribed_RNA"/>
</dbReference>
<organism evidence="1">
    <name type="scientific">Anguilla anguilla</name>
    <name type="common">European freshwater eel</name>
    <name type="synonym">Muraena anguilla</name>
    <dbReference type="NCBI Taxonomy" id="7936"/>
    <lineage>
        <taxon>Eukaryota</taxon>
        <taxon>Metazoa</taxon>
        <taxon>Chordata</taxon>
        <taxon>Craniata</taxon>
        <taxon>Vertebrata</taxon>
        <taxon>Euteleostomi</taxon>
        <taxon>Actinopterygii</taxon>
        <taxon>Neopterygii</taxon>
        <taxon>Teleostei</taxon>
        <taxon>Anguilliformes</taxon>
        <taxon>Anguillidae</taxon>
        <taxon>Anguilla</taxon>
    </lineage>
</organism>
<reference evidence="1" key="2">
    <citation type="journal article" date="2015" name="Fish Shellfish Immunol.">
        <title>Early steps in the European eel (Anguilla anguilla)-Vibrio vulnificus interaction in the gills: Role of the RtxA13 toxin.</title>
        <authorList>
            <person name="Callol A."/>
            <person name="Pajuelo D."/>
            <person name="Ebbesson L."/>
            <person name="Teles M."/>
            <person name="MacKenzie S."/>
            <person name="Amaro C."/>
        </authorList>
    </citation>
    <scope>NUCLEOTIDE SEQUENCE</scope>
</reference>
<proteinExistence type="predicted"/>
<dbReference type="AlphaFoldDB" id="A0A0E9Q6R5"/>